<evidence type="ECO:0000256" key="8">
    <source>
        <dbReference type="ARBA" id="ARBA00023053"/>
    </source>
</evidence>
<evidence type="ECO:0000256" key="2">
    <source>
        <dbReference type="ARBA" id="ARBA00006434"/>
    </source>
</evidence>
<keyword evidence="16" id="KW-1185">Reference proteome</keyword>
<evidence type="ECO:0000256" key="13">
    <source>
        <dbReference type="RuleBase" id="RU362091"/>
    </source>
</evidence>
<dbReference type="GO" id="GO:0015824">
    <property type="term" value="P:proline transport"/>
    <property type="evidence" value="ECO:0007669"/>
    <property type="project" value="TreeGrafter"/>
</dbReference>
<dbReference type="EMBL" id="JOKH01000005">
    <property type="protein sequence ID" value="KEQ16444.1"/>
    <property type="molecule type" value="Genomic_DNA"/>
</dbReference>
<dbReference type="InterPro" id="IPR038377">
    <property type="entry name" value="Na/Glc_symporter_sf"/>
</dbReference>
<dbReference type="eggNOG" id="COG0591">
    <property type="taxonomic scope" value="Bacteria"/>
</dbReference>
<keyword evidence="3" id="KW-0813">Transport</keyword>
<feature type="transmembrane region" description="Helical" evidence="14">
    <location>
        <begin position="236"/>
        <end position="258"/>
    </location>
</feature>
<dbReference type="InterPro" id="IPR050277">
    <property type="entry name" value="Sodium:Solute_Symporter"/>
</dbReference>
<evidence type="ECO:0000256" key="11">
    <source>
        <dbReference type="ARBA" id="ARBA00023201"/>
    </source>
</evidence>
<keyword evidence="8" id="KW-0915">Sodium</keyword>
<evidence type="ECO:0000256" key="12">
    <source>
        <dbReference type="ARBA" id="ARBA00033708"/>
    </source>
</evidence>
<accession>A0A081NDC1</accession>
<feature type="transmembrane region" description="Helical" evidence="14">
    <location>
        <begin position="6"/>
        <end position="23"/>
    </location>
</feature>
<feature type="transmembrane region" description="Helical" evidence="14">
    <location>
        <begin position="401"/>
        <end position="423"/>
    </location>
</feature>
<organism evidence="15 16">
    <name type="scientific">Endozoicomonas numazuensis</name>
    <dbReference type="NCBI Taxonomy" id="1137799"/>
    <lineage>
        <taxon>Bacteria</taxon>
        <taxon>Pseudomonadati</taxon>
        <taxon>Pseudomonadota</taxon>
        <taxon>Gammaproteobacteria</taxon>
        <taxon>Oceanospirillales</taxon>
        <taxon>Endozoicomonadaceae</taxon>
        <taxon>Endozoicomonas</taxon>
    </lineage>
</organism>
<feature type="transmembrane region" description="Helical" evidence="14">
    <location>
        <begin position="270"/>
        <end position="293"/>
    </location>
</feature>
<evidence type="ECO:0000313" key="15">
    <source>
        <dbReference type="EMBL" id="KEQ16444.1"/>
    </source>
</evidence>
<dbReference type="Gene3D" id="1.20.1730.10">
    <property type="entry name" value="Sodium/glucose cotransporter"/>
    <property type="match status" value="1"/>
</dbReference>
<feature type="transmembrane region" description="Helical" evidence="14">
    <location>
        <begin position="435"/>
        <end position="455"/>
    </location>
</feature>
<evidence type="ECO:0000256" key="9">
    <source>
        <dbReference type="ARBA" id="ARBA00023065"/>
    </source>
</evidence>
<evidence type="ECO:0000313" key="16">
    <source>
        <dbReference type="Proteomes" id="UP000028073"/>
    </source>
</evidence>
<feature type="transmembrane region" description="Helical" evidence="14">
    <location>
        <begin position="377"/>
        <end position="394"/>
    </location>
</feature>
<evidence type="ECO:0000256" key="10">
    <source>
        <dbReference type="ARBA" id="ARBA00023136"/>
    </source>
</evidence>
<evidence type="ECO:0008006" key="17">
    <source>
        <dbReference type="Google" id="ProtNLM"/>
    </source>
</evidence>
<dbReference type="InterPro" id="IPR001734">
    <property type="entry name" value="Na/solute_symporter"/>
</dbReference>
<dbReference type="Pfam" id="PF00474">
    <property type="entry name" value="SSF"/>
    <property type="match status" value="1"/>
</dbReference>
<evidence type="ECO:0000256" key="7">
    <source>
        <dbReference type="ARBA" id="ARBA00022989"/>
    </source>
</evidence>
<protein>
    <recommendedName>
        <fullName evidence="17">Sodium:solute symporter</fullName>
    </recommendedName>
</protein>
<dbReference type="GO" id="GO:0005298">
    <property type="term" value="F:proline:sodium symporter activity"/>
    <property type="evidence" value="ECO:0007669"/>
    <property type="project" value="TreeGrafter"/>
</dbReference>
<feature type="transmembrane region" description="Helical" evidence="14">
    <location>
        <begin position="35"/>
        <end position="58"/>
    </location>
</feature>
<dbReference type="OrthoDB" id="9803348at2"/>
<evidence type="ECO:0000256" key="3">
    <source>
        <dbReference type="ARBA" id="ARBA00022448"/>
    </source>
</evidence>
<comment type="catalytic activity">
    <reaction evidence="12">
        <text>L-proline(in) + Na(+)(in) = L-proline(out) + Na(+)(out)</text>
        <dbReference type="Rhea" id="RHEA:28967"/>
        <dbReference type="ChEBI" id="CHEBI:29101"/>
        <dbReference type="ChEBI" id="CHEBI:60039"/>
    </reaction>
</comment>
<gene>
    <name evidence="15" type="ORF">GZ78_21525</name>
</gene>
<dbReference type="GO" id="GO:0015193">
    <property type="term" value="F:L-proline transmembrane transporter activity"/>
    <property type="evidence" value="ECO:0007669"/>
    <property type="project" value="TreeGrafter"/>
</dbReference>
<evidence type="ECO:0000256" key="14">
    <source>
        <dbReference type="SAM" id="Phobius"/>
    </source>
</evidence>
<dbReference type="STRING" id="1137799.GZ78_21525"/>
<sequence length="469" mass="50944">MLIILTLYLAMLSMVAYGSMKSAPREEFYTGGRKTGSWVLLLTLFATNMTSISLIGVPDQAFDSGFMVFISMGVSTALIVPFLFHTMGRKVCEQSRRYGFLTQGDLVHLKTGSKSSGAMISSISILFLIPYIVIGLKGGGEVLSLVFSSYQLTIPEYLSTGVIALLVFGYVFLGGMTTTSRINTVQAIIFLVGAFYIATYLFSKWGGFSESLHLLQTQKSGFFNPSDYLPNPGNTVSLAFLAISVGAFPHIFSHWCTAKSPDHFKQSIRLYPACILILWLSSSFIGMLSNLEFAQKPDEPVIIALIGDLNNEFVAGIIAVSVLAAIMSSLDSQLLGASLIFQKSQKSIEKMPLAIMILLCYALAICTTGNIFQLGVWSLAGFAALTPLLMVCVRQNSVNKVLFNISLAVIVILWLGFFMHALAVGFSSYSILDTGIAPVVPLVVISALFSLLLVVTNQKDTTQKAIHIR</sequence>
<feature type="transmembrane region" description="Helical" evidence="14">
    <location>
        <begin position="64"/>
        <end position="84"/>
    </location>
</feature>
<evidence type="ECO:0000256" key="4">
    <source>
        <dbReference type="ARBA" id="ARBA00022475"/>
    </source>
</evidence>
<comment type="caution">
    <text evidence="15">The sequence shown here is derived from an EMBL/GenBank/DDBJ whole genome shotgun (WGS) entry which is preliminary data.</text>
</comment>
<dbReference type="GO" id="GO:0005886">
    <property type="term" value="C:plasma membrane"/>
    <property type="evidence" value="ECO:0007669"/>
    <property type="project" value="UniProtKB-SubCell"/>
</dbReference>
<dbReference type="PANTHER" id="PTHR48086:SF3">
    <property type="entry name" value="SODIUM_PROLINE SYMPORTER"/>
    <property type="match status" value="1"/>
</dbReference>
<evidence type="ECO:0000256" key="5">
    <source>
        <dbReference type="ARBA" id="ARBA00022692"/>
    </source>
</evidence>
<keyword evidence="7 14" id="KW-1133">Transmembrane helix</keyword>
<keyword evidence="5 14" id="KW-0812">Transmembrane</keyword>
<keyword evidence="6" id="KW-0769">Symport</keyword>
<evidence type="ECO:0000256" key="6">
    <source>
        <dbReference type="ARBA" id="ARBA00022847"/>
    </source>
</evidence>
<keyword evidence="9" id="KW-0406">Ion transport</keyword>
<feature type="transmembrane region" description="Helical" evidence="14">
    <location>
        <begin position="313"/>
        <end position="341"/>
    </location>
</feature>
<comment type="subcellular location">
    <subcellularLocation>
        <location evidence="1">Cell membrane</location>
        <topology evidence="1">Multi-pass membrane protein</topology>
    </subcellularLocation>
</comment>
<keyword evidence="4" id="KW-1003">Cell membrane</keyword>
<proteinExistence type="inferred from homology"/>
<dbReference type="Proteomes" id="UP000028073">
    <property type="component" value="Unassembled WGS sequence"/>
</dbReference>
<feature type="transmembrane region" description="Helical" evidence="14">
    <location>
        <begin position="116"/>
        <end position="134"/>
    </location>
</feature>
<dbReference type="PANTHER" id="PTHR48086">
    <property type="entry name" value="SODIUM/PROLINE SYMPORTER-RELATED"/>
    <property type="match status" value="1"/>
</dbReference>
<feature type="transmembrane region" description="Helical" evidence="14">
    <location>
        <begin position="185"/>
        <end position="203"/>
    </location>
</feature>
<comment type="similarity">
    <text evidence="2 13">Belongs to the sodium:solute symporter (SSF) (TC 2.A.21) family.</text>
</comment>
<reference evidence="15 16" key="1">
    <citation type="submission" date="2014-06" db="EMBL/GenBank/DDBJ databases">
        <title>Whole Genome Sequences of Three Symbiotic Endozoicomonas Bacteria.</title>
        <authorList>
            <person name="Neave M.J."/>
            <person name="Apprill A."/>
            <person name="Voolstra C.R."/>
        </authorList>
    </citation>
    <scope>NUCLEOTIDE SEQUENCE [LARGE SCALE GENOMIC DNA]</scope>
    <source>
        <strain evidence="15 16">DSM 25634</strain>
    </source>
</reference>
<feature type="transmembrane region" description="Helical" evidence="14">
    <location>
        <begin position="353"/>
        <end position="371"/>
    </location>
</feature>
<keyword evidence="11" id="KW-0739">Sodium transport</keyword>
<keyword evidence="10 14" id="KW-0472">Membrane</keyword>
<dbReference type="PROSITE" id="PS50283">
    <property type="entry name" value="NA_SOLUT_SYMP_3"/>
    <property type="match status" value="1"/>
</dbReference>
<name>A0A081NDC1_9GAMM</name>
<evidence type="ECO:0000256" key="1">
    <source>
        <dbReference type="ARBA" id="ARBA00004651"/>
    </source>
</evidence>
<feature type="transmembrane region" description="Helical" evidence="14">
    <location>
        <begin position="154"/>
        <end position="173"/>
    </location>
</feature>
<dbReference type="AlphaFoldDB" id="A0A081NDC1"/>
<dbReference type="RefSeq" id="WP_081869950.1">
    <property type="nucleotide sequence ID" value="NZ_JOKH01000005.1"/>
</dbReference>